<gene>
    <name evidence="2" type="ORF">SMRZ_LOCUS25000</name>
</gene>
<name>A0A3P8F333_9TREM</name>
<evidence type="ECO:0000256" key="1">
    <source>
        <dbReference type="SAM" id="Phobius"/>
    </source>
</evidence>
<keyword evidence="1" id="KW-1133">Transmembrane helix</keyword>
<keyword evidence="1" id="KW-0812">Transmembrane</keyword>
<feature type="transmembrane region" description="Helical" evidence="1">
    <location>
        <begin position="12"/>
        <end position="30"/>
    </location>
</feature>
<keyword evidence="3" id="KW-1185">Reference proteome</keyword>
<dbReference type="EMBL" id="UZAI01020869">
    <property type="protein sequence ID" value="VDP53548.1"/>
    <property type="molecule type" value="Genomic_DNA"/>
</dbReference>
<keyword evidence="1" id="KW-0472">Membrane</keyword>
<dbReference type="Proteomes" id="UP000277204">
    <property type="component" value="Unassembled WGS sequence"/>
</dbReference>
<protein>
    <submittedName>
        <fullName evidence="2">Uncharacterized protein</fullName>
    </submittedName>
</protein>
<reference evidence="2 3" key="1">
    <citation type="submission" date="2018-11" db="EMBL/GenBank/DDBJ databases">
        <authorList>
            <consortium name="Pathogen Informatics"/>
        </authorList>
    </citation>
    <scope>NUCLEOTIDE SEQUENCE [LARGE SCALE GENOMIC DNA]</scope>
    <source>
        <strain evidence="2 3">Zambia</strain>
    </source>
</reference>
<proteinExistence type="predicted"/>
<evidence type="ECO:0000313" key="3">
    <source>
        <dbReference type="Proteomes" id="UP000277204"/>
    </source>
</evidence>
<organism evidence="2 3">
    <name type="scientific">Schistosoma margrebowiei</name>
    <dbReference type="NCBI Taxonomy" id="48269"/>
    <lineage>
        <taxon>Eukaryota</taxon>
        <taxon>Metazoa</taxon>
        <taxon>Spiralia</taxon>
        <taxon>Lophotrochozoa</taxon>
        <taxon>Platyhelminthes</taxon>
        <taxon>Trematoda</taxon>
        <taxon>Digenea</taxon>
        <taxon>Strigeidida</taxon>
        <taxon>Schistosomatoidea</taxon>
        <taxon>Schistosomatidae</taxon>
        <taxon>Schistosoma</taxon>
    </lineage>
</organism>
<evidence type="ECO:0000313" key="2">
    <source>
        <dbReference type="EMBL" id="VDP53548.1"/>
    </source>
</evidence>
<accession>A0A3P8F333</accession>
<dbReference type="AlphaFoldDB" id="A0A3P8F333"/>
<sequence length="31" mass="3712">MIFLCFPVRNAHISICIIWSIILIFIQFMID</sequence>